<reference evidence="14" key="4">
    <citation type="submission" date="2025-05" db="UniProtKB">
        <authorList>
            <consortium name="Ensembl"/>
        </authorList>
    </citation>
    <scope>IDENTIFICATION</scope>
</reference>
<evidence type="ECO:0000256" key="8">
    <source>
        <dbReference type="SAM" id="MobiDB-lite"/>
    </source>
</evidence>
<dbReference type="Pfam" id="PF00784">
    <property type="entry name" value="MyTH4"/>
    <property type="match status" value="1"/>
</dbReference>
<proteinExistence type="inferred from homology"/>
<evidence type="ECO:0000313" key="13">
    <source>
        <dbReference type="Ensembl" id="ENSCAFP00030002010.1"/>
    </source>
</evidence>
<comment type="similarity">
    <text evidence="2">Belongs to the TRAFAC class myosin-kinesin ATPase superfamily. Myosin family.</text>
</comment>
<evidence type="ECO:0000313" key="14">
    <source>
        <dbReference type="Ensembl" id="ENSCAFP00040005007.1"/>
    </source>
</evidence>
<evidence type="ECO:0000256" key="6">
    <source>
        <dbReference type="ARBA" id="ARBA00023203"/>
    </source>
</evidence>
<accession>A0A8C0Q080</accession>
<dbReference type="PANTHER" id="PTHR22692:SF21">
    <property type="entry name" value="MYOSIN XVA"/>
    <property type="match status" value="1"/>
</dbReference>
<dbReference type="Proteomes" id="UP000002254">
    <property type="component" value="Chromosome 5"/>
</dbReference>
<dbReference type="Gene3D" id="2.30.30.40">
    <property type="entry name" value="SH3 Domains"/>
    <property type="match status" value="1"/>
</dbReference>
<evidence type="ECO:0000256" key="3">
    <source>
        <dbReference type="ARBA" id="ARBA00022443"/>
    </source>
</evidence>
<dbReference type="InterPro" id="IPR036028">
    <property type="entry name" value="SH3-like_dom_sf"/>
</dbReference>
<dbReference type="PROSITE" id="PS50057">
    <property type="entry name" value="FERM_3"/>
    <property type="match status" value="1"/>
</dbReference>
<evidence type="ECO:0000256" key="7">
    <source>
        <dbReference type="PROSITE-ProRule" id="PRU00192"/>
    </source>
</evidence>
<evidence type="ECO:0000256" key="5">
    <source>
        <dbReference type="ARBA" id="ARBA00022737"/>
    </source>
</evidence>
<dbReference type="CDD" id="cd14473">
    <property type="entry name" value="FERM_B-lobe"/>
    <property type="match status" value="1"/>
</dbReference>
<dbReference type="InterPro" id="IPR038185">
    <property type="entry name" value="MyTH4_dom_sf"/>
</dbReference>
<reference evidence="12 15" key="1">
    <citation type="journal article" date="2005" name="Nature">
        <title>Genome sequence, comparative analysis and haplotype structure of the domestic dog.</title>
        <authorList>
            <consortium name="Broad Sequencing Platform"/>
            <person name="Lindblad-Toh K."/>
            <person name="Wade C.M."/>
            <person name="Mikkelsen T.S."/>
            <person name="Karlsson E.K."/>
            <person name="Jaffe D.B."/>
            <person name="Kamal M."/>
            <person name="Clamp M."/>
            <person name="Chang J.L."/>
            <person name="Kulbokas E.J. III"/>
            <person name="Zody M.C."/>
            <person name="Mauceli E."/>
            <person name="Xie X."/>
            <person name="Breen M."/>
            <person name="Wayne R.K."/>
            <person name="Ostrander E.A."/>
            <person name="Ponting C.P."/>
            <person name="Galibert F."/>
            <person name="Smith D.R."/>
            <person name="DeJong P.J."/>
            <person name="Kirkness E."/>
            <person name="Alvarez P."/>
            <person name="Biagi T."/>
            <person name="Brockman W."/>
            <person name="Butler J."/>
            <person name="Chin C.W."/>
            <person name="Cook A."/>
            <person name="Cuff J."/>
            <person name="Daly M.J."/>
            <person name="DeCaprio D."/>
            <person name="Gnerre S."/>
            <person name="Grabherr M."/>
            <person name="Kellis M."/>
            <person name="Kleber M."/>
            <person name="Bardeleben C."/>
            <person name="Goodstadt L."/>
            <person name="Heger A."/>
            <person name="Hitte C."/>
            <person name="Kim L."/>
            <person name="Koepfli K.P."/>
            <person name="Parker H.G."/>
            <person name="Pollinger J.P."/>
            <person name="Searle S.M."/>
            <person name="Sutter N.B."/>
            <person name="Thomas R."/>
            <person name="Webber C."/>
            <person name="Baldwin J."/>
            <person name="Abebe A."/>
            <person name="Abouelleil A."/>
            <person name="Aftuck L."/>
            <person name="Ait-Zahra M."/>
            <person name="Aldredge T."/>
            <person name="Allen N."/>
            <person name="An P."/>
            <person name="Anderson S."/>
            <person name="Antoine C."/>
            <person name="Arachchi H."/>
            <person name="Aslam A."/>
            <person name="Ayotte L."/>
            <person name="Bachantsang P."/>
            <person name="Barry A."/>
            <person name="Bayul T."/>
            <person name="Benamara M."/>
            <person name="Berlin A."/>
            <person name="Bessette D."/>
            <person name="Blitshteyn B."/>
            <person name="Bloom T."/>
            <person name="Blye J."/>
            <person name="Boguslavskiy L."/>
            <person name="Bonnet C."/>
            <person name="Boukhgalter B."/>
            <person name="Brown A."/>
            <person name="Cahill P."/>
            <person name="Calixte N."/>
            <person name="Camarata J."/>
            <person name="Cheshatsang Y."/>
            <person name="Chu J."/>
            <person name="Citroen M."/>
            <person name="Collymore A."/>
            <person name="Cooke P."/>
            <person name="Dawoe T."/>
            <person name="Daza R."/>
            <person name="Decktor K."/>
            <person name="DeGray S."/>
            <person name="Dhargay N."/>
            <person name="Dooley K."/>
            <person name="Dooley K."/>
            <person name="Dorje P."/>
            <person name="Dorjee K."/>
            <person name="Dorris L."/>
            <person name="Duffey N."/>
            <person name="Dupes A."/>
            <person name="Egbiremolen O."/>
            <person name="Elong R."/>
            <person name="Falk J."/>
            <person name="Farina A."/>
            <person name="Faro S."/>
            <person name="Ferguson D."/>
            <person name="Ferreira P."/>
            <person name="Fisher S."/>
            <person name="FitzGerald M."/>
            <person name="Foley K."/>
            <person name="Foley C."/>
            <person name="Franke A."/>
            <person name="Friedrich D."/>
            <person name="Gage D."/>
            <person name="Garber M."/>
            <person name="Gearin G."/>
            <person name="Giannoukos G."/>
            <person name="Goode T."/>
            <person name="Goyette A."/>
            <person name="Graham J."/>
            <person name="Grandbois E."/>
            <person name="Gyaltsen K."/>
            <person name="Hafez N."/>
            <person name="Hagopian D."/>
            <person name="Hagos B."/>
            <person name="Hall J."/>
            <person name="Healy C."/>
            <person name="Hegarty R."/>
            <person name="Honan T."/>
            <person name="Horn A."/>
            <person name="Houde N."/>
            <person name="Hughes L."/>
            <person name="Hunnicutt L."/>
            <person name="Husby M."/>
            <person name="Jester B."/>
            <person name="Jones C."/>
            <person name="Kamat A."/>
            <person name="Kanga B."/>
            <person name="Kells C."/>
            <person name="Khazanovich D."/>
            <person name="Kieu A.C."/>
            <person name="Kisner P."/>
            <person name="Kumar M."/>
            <person name="Lance K."/>
            <person name="Landers T."/>
            <person name="Lara M."/>
            <person name="Lee W."/>
            <person name="Leger J.P."/>
            <person name="Lennon N."/>
            <person name="Leuper L."/>
            <person name="LeVine S."/>
            <person name="Liu J."/>
            <person name="Liu X."/>
            <person name="Lokyitsang Y."/>
            <person name="Lokyitsang T."/>
            <person name="Lui A."/>
            <person name="Macdonald J."/>
            <person name="Major J."/>
            <person name="Marabella R."/>
            <person name="Maru K."/>
            <person name="Matthews C."/>
            <person name="McDonough S."/>
            <person name="Mehta T."/>
            <person name="Meldrim J."/>
            <person name="Melnikov A."/>
            <person name="Meneus L."/>
            <person name="Mihalev A."/>
            <person name="Mihova T."/>
            <person name="Miller K."/>
            <person name="Mittelman R."/>
            <person name="Mlenga V."/>
            <person name="Mulrain L."/>
            <person name="Munson G."/>
            <person name="Navidi A."/>
            <person name="Naylor J."/>
            <person name="Nguyen T."/>
            <person name="Nguyen N."/>
            <person name="Nguyen C."/>
            <person name="Nguyen T."/>
            <person name="Nicol R."/>
            <person name="Norbu N."/>
            <person name="Norbu C."/>
            <person name="Novod N."/>
            <person name="Nyima T."/>
            <person name="Olandt P."/>
            <person name="O'Neill B."/>
            <person name="O'Neill K."/>
            <person name="Osman S."/>
            <person name="Oyono L."/>
            <person name="Patti C."/>
            <person name="Perrin D."/>
            <person name="Phunkhang P."/>
            <person name="Pierre F."/>
            <person name="Priest M."/>
            <person name="Rachupka A."/>
            <person name="Raghuraman S."/>
            <person name="Rameau R."/>
            <person name="Ray V."/>
            <person name="Raymond C."/>
            <person name="Rege F."/>
            <person name="Rise C."/>
            <person name="Rogers J."/>
            <person name="Rogov P."/>
            <person name="Sahalie J."/>
            <person name="Settipalli S."/>
            <person name="Sharpe T."/>
            <person name="Shea T."/>
            <person name="Sheehan M."/>
            <person name="Sherpa N."/>
            <person name="Shi J."/>
            <person name="Shih D."/>
            <person name="Sloan J."/>
            <person name="Smith C."/>
            <person name="Sparrow T."/>
            <person name="Stalker J."/>
            <person name="Stange-Thomann N."/>
            <person name="Stavropoulos S."/>
            <person name="Stone C."/>
            <person name="Stone S."/>
            <person name="Sykes S."/>
            <person name="Tchuinga P."/>
            <person name="Tenzing P."/>
            <person name="Tesfaye S."/>
            <person name="Thoulutsang D."/>
            <person name="Thoulutsang Y."/>
            <person name="Topham K."/>
            <person name="Topping I."/>
            <person name="Tsamla T."/>
            <person name="Vassiliev H."/>
            <person name="Venkataraman V."/>
            <person name="Vo A."/>
            <person name="Wangchuk T."/>
            <person name="Wangdi T."/>
            <person name="Weiand M."/>
            <person name="Wilkinson J."/>
            <person name="Wilson A."/>
            <person name="Yadav S."/>
            <person name="Yang S."/>
            <person name="Yang X."/>
            <person name="Young G."/>
            <person name="Yu Q."/>
            <person name="Zainoun J."/>
            <person name="Zembek L."/>
            <person name="Zimmer A."/>
            <person name="Lander E.S."/>
        </authorList>
    </citation>
    <scope>NUCLEOTIDE SEQUENCE [LARGE SCALE GENOMIC DNA]</scope>
    <source>
        <strain evidence="12">Boxer</strain>
    </source>
</reference>
<feature type="domain" description="FERM" evidence="10">
    <location>
        <begin position="473"/>
        <end position="793"/>
    </location>
</feature>
<dbReference type="PROSITE" id="PS51016">
    <property type="entry name" value="MYTH4"/>
    <property type="match status" value="1"/>
</dbReference>
<dbReference type="Pfam" id="PF07653">
    <property type="entry name" value="SH3_2"/>
    <property type="match status" value="1"/>
</dbReference>
<dbReference type="GO" id="GO:0005856">
    <property type="term" value="C:cytoskeleton"/>
    <property type="evidence" value="ECO:0007669"/>
    <property type="project" value="InterPro"/>
</dbReference>
<keyword evidence="5" id="KW-0677">Repeat</keyword>
<dbReference type="Proteomes" id="UP000694429">
    <property type="component" value="Chromosome 5"/>
</dbReference>
<keyword evidence="3 7" id="KW-0728">SH3 domain</keyword>
<dbReference type="FunFam" id="2.30.30.40:FF:000201">
    <property type="entry name" value="Myosin XVA"/>
    <property type="match status" value="1"/>
</dbReference>
<keyword evidence="6" id="KW-0009">Actin-binding</keyword>
<reference evidence="14" key="2">
    <citation type="submission" date="2018-10" db="EMBL/GenBank/DDBJ databases">
        <title>De novo assembly of a Great Dane genome.</title>
        <authorList>
            <person name="Kidd J.M."/>
            <person name="Pendleton A.L."/>
            <person name="Shen F."/>
            <person name="Emery S."/>
        </authorList>
    </citation>
    <scope>NUCLEOTIDE SEQUENCE [LARGE SCALE GENOMIC DNA]</scope>
    <source>
        <strain evidence="14">Great Dane</strain>
    </source>
</reference>
<dbReference type="SMART" id="SM00139">
    <property type="entry name" value="MyTH4"/>
    <property type="match status" value="1"/>
</dbReference>
<dbReference type="Ensembl" id="ENSCAFT00040005807.1">
    <property type="protein sequence ID" value="ENSCAFP00040005007.1"/>
    <property type="gene ID" value="ENSCAFG00040003040.1"/>
</dbReference>
<dbReference type="PANTHER" id="PTHR22692">
    <property type="entry name" value="MYOSIN VII, XV"/>
    <property type="match status" value="1"/>
</dbReference>
<evidence type="ECO:0000313" key="15">
    <source>
        <dbReference type="Proteomes" id="UP000002254"/>
    </source>
</evidence>
<evidence type="ECO:0000259" key="11">
    <source>
        <dbReference type="PROSITE" id="PS51016"/>
    </source>
</evidence>
<dbReference type="GO" id="GO:0003779">
    <property type="term" value="F:actin binding"/>
    <property type="evidence" value="ECO:0007669"/>
    <property type="project" value="UniProtKB-KW"/>
</dbReference>
<dbReference type="InterPro" id="IPR019748">
    <property type="entry name" value="FERM_central"/>
</dbReference>
<evidence type="ECO:0000313" key="16">
    <source>
        <dbReference type="Proteomes" id="UP000694542"/>
    </source>
</evidence>
<dbReference type="OrthoDB" id="8182952at2759"/>
<dbReference type="InterPro" id="IPR019749">
    <property type="entry name" value="Band_41_domain"/>
</dbReference>
<comment type="subcellular location">
    <subcellularLocation>
        <location evidence="1">Cytoplasm</location>
    </subcellularLocation>
</comment>
<dbReference type="Pfam" id="PF00373">
    <property type="entry name" value="FERM_M"/>
    <property type="match status" value="1"/>
</dbReference>
<feature type="region of interest" description="Disordered" evidence="8">
    <location>
        <begin position="772"/>
        <end position="793"/>
    </location>
</feature>
<feature type="domain" description="SH3" evidence="9">
    <location>
        <begin position="131"/>
        <end position="217"/>
    </location>
</feature>
<dbReference type="Gene3D" id="1.25.40.530">
    <property type="entry name" value="MyTH4 domain"/>
    <property type="match status" value="1"/>
</dbReference>
<dbReference type="SUPFAM" id="SSF50044">
    <property type="entry name" value="SH3-domain"/>
    <property type="match status" value="1"/>
</dbReference>
<dbReference type="InterPro" id="IPR001452">
    <property type="entry name" value="SH3_domain"/>
</dbReference>
<dbReference type="Ensembl" id="ENSCAFT00030002266.1">
    <property type="protein sequence ID" value="ENSCAFP00030002010.1"/>
    <property type="gene ID" value="ENSCAFG00030001251.1"/>
</dbReference>
<sequence length="793" mass="88480">MKALFAQNQLDTQRPLAPESVKRAVVSTARDSWELYFSRLFPATGSVGTGVQILAVSHMGIKLVRMGKGSREAGGQLQVLRTYSFADILFVTIPSQNMLEFNLASEKVILFSARAHQVKTLVDDFILELKKDSDYVVAVRNFLPEDPALLAFHKGDIIHLQPLEPPRMGYSAGCVVRKKVVYLEELRRRGPDFGWRFGTIHGRVGRFPSDLVQPAAAPDFLQLPVEPGRGRAAAVAAAVGSTAAAWEVGRRREGPLVRAGSPDHADDGLTLPPYSMLEFAQKYFRDPQRRPQDGLRLKSKEGRESRTLEDILCFTKTPLQESLIELSDSSLNKMATDMFLAVMRFMGDAPLKGQSELDVLYTLLKLCEDHEVMRDECYCQVVKQITDNTSTKQDSCQRGWRLLYIVTAYHSCSEVLQPHFVRFLQDVSRTPGLPFQGIAKACEQNLQKTLRFGGRVEHPSSMELRAMLAGRSSKRQLFLLPGGLERHLKIKTCTVALDVVEEICAEMALTRPEAFSEYVIFVVTNQGQHVCPLSRCAYILDVASEMEQVDGGYMLWFRRVLWDQPLKFDNELYVTMHYNQVLPDYLKGLFSSVPASRPSEQQLQQMSKLASLQHRAKDHSYLPSVREIEDYIPAQLYHTMAGSAWLNLLGQHRQQTQALSPHQARAQFLGLISALPMFGSSFFFIQSCSNAAVPAPCILAVNQNGLNFLSTETHELMVKFPLKEIQSTRTQRPTASSSYPYVEIALGDVAAQRTMQLQLEQVFAGRGLSLSPAGPGAVSSGGCARGEPSQCPR</sequence>
<feature type="compositionally biased region" description="Low complexity" evidence="8">
    <location>
        <begin position="772"/>
        <end position="782"/>
    </location>
</feature>
<dbReference type="InterPro" id="IPR011993">
    <property type="entry name" value="PH-like_dom_sf"/>
</dbReference>
<dbReference type="InterPro" id="IPR000299">
    <property type="entry name" value="FERM_domain"/>
</dbReference>
<organism evidence="14 16">
    <name type="scientific">Canis lupus familiaris</name>
    <name type="common">Dog</name>
    <name type="synonym">Canis familiaris</name>
    <dbReference type="NCBI Taxonomy" id="9615"/>
    <lineage>
        <taxon>Eukaryota</taxon>
        <taxon>Metazoa</taxon>
        <taxon>Chordata</taxon>
        <taxon>Craniata</taxon>
        <taxon>Vertebrata</taxon>
        <taxon>Euteleostomi</taxon>
        <taxon>Mammalia</taxon>
        <taxon>Eutheria</taxon>
        <taxon>Laurasiatheria</taxon>
        <taxon>Carnivora</taxon>
        <taxon>Caniformia</taxon>
        <taxon>Canidae</taxon>
        <taxon>Canis</taxon>
    </lineage>
</organism>
<evidence type="ECO:0000256" key="4">
    <source>
        <dbReference type="ARBA" id="ARBA00022490"/>
    </source>
</evidence>
<dbReference type="GO" id="GO:0005737">
    <property type="term" value="C:cytoplasm"/>
    <property type="evidence" value="ECO:0007669"/>
    <property type="project" value="UniProtKB-SubCell"/>
</dbReference>
<evidence type="ECO:0000256" key="2">
    <source>
        <dbReference type="ARBA" id="ARBA00008314"/>
    </source>
</evidence>
<dbReference type="Proteomes" id="UP000694542">
    <property type="component" value="Chromosome 5"/>
</dbReference>
<reference evidence="13" key="3">
    <citation type="submission" date="2019-03" db="EMBL/GenBank/DDBJ databases">
        <authorList>
            <person name="Warren W.C."/>
            <person name="Johnson G.S."/>
        </authorList>
    </citation>
    <scope>NUCLEOTIDE SEQUENCE [LARGE SCALE GENOMIC DNA]</scope>
    <source>
        <strain evidence="13">Basenji</strain>
    </source>
</reference>
<dbReference type="SMART" id="SM00295">
    <property type="entry name" value="B41"/>
    <property type="match status" value="1"/>
</dbReference>
<dbReference type="Ensembl" id="ENSCAFT00000029106.7">
    <property type="protein sequence ID" value="ENSCAFP00000027065.5"/>
    <property type="gene ID" value="ENSCAFG00000018319.7"/>
</dbReference>
<dbReference type="InterPro" id="IPR051567">
    <property type="entry name" value="Unconventional_Myosin_ATPase"/>
</dbReference>
<feature type="domain" description="MyTH4" evidence="11">
    <location>
        <begin position="314"/>
        <end position="468"/>
    </location>
</feature>
<dbReference type="InterPro" id="IPR035963">
    <property type="entry name" value="FERM_2"/>
</dbReference>
<evidence type="ECO:0000256" key="1">
    <source>
        <dbReference type="ARBA" id="ARBA00004496"/>
    </source>
</evidence>
<protein>
    <submittedName>
        <fullName evidence="14">Myosin XVA</fullName>
    </submittedName>
</protein>
<dbReference type="CDD" id="cd12067">
    <property type="entry name" value="SH3_MYO15A"/>
    <property type="match status" value="1"/>
</dbReference>
<evidence type="ECO:0000259" key="10">
    <source>
        <dbReference type="PROSITE" id="PS50057"/>
    </source>
</evidence>
<name>A0A8C0Q080_CANLF</name>
<dbReference type="AlphaFoldDB" id="A0A8C0Q080"/>
<dbReference type="Gene3D" id="2.30.29.30">
    <property type="entry name" value="Pleckstrin-homology domain (PH domain)/Phosphotyrosine-binding domain (PTB)"/>
    <property type="match status" value="2"/>
</dbReference>
<dbReference type="FunFam" id="1.25.40.530:FF:000008">
    <property type="entry name" value="unconventional myosin-XV"/>
    <property type="match status" value="1"/>
</dbReference>
<evidence type="ECO:0000259" key="9">
    <source>
        <dbReference type="PROSITE" id="PS50002"/>
    </source>
</evidence>
<dbReference type="PROSITE" id="PS50002">
    <property type="entry name" value="SH3"/>
    <property type="match status" value="1"/>
</dbReference>
<dbReference type="SUPFAM" id="SSF47031">
    <property type="entry name" value="Second domain of FERM"/>
    <property type="match status" value="1"/>
</dbReference>
<dbReference type="SMART" id="SM00326">
    <property type="entry name" value="SH3"/>
    <property type="match status" value="1"/>
</dbReference>
<evidence type="ECO:0000313" key="12">
    <source>
        <dbReference type="Ensembl" id="ENSCAFP00000027065.5"/>
    </source>
</evidence>
<keyword evidence="4" id="KW-0963">Cytoplasm</keyword>
<dbReference type="InterPro" id="IPR000857">
    <property type="entry name" value="MyTH4_dom"/>
</dbReference>